<dbReference type="PRINTS" id="PR00368">
    <property type="entry name" value="FADPNR"/>
</dbReference>
<protein>
    <recommendedName>
        <fullName evidence="5">FAD/NAD(P)-binding domain-containing protein</fullName>
    </recommendedName>
</protein>
<evidence type="ECO:0000256" key="2">
    <source>
        <dbReference type="ARBA" id="ARBA00022630"/>
    </source>
</evidence>
<sequence length="386" mass="42092">MKTIVIVGGGYGGVALAKALEKQHHSDDSVRILLIEAKSHFYHTVGGLRAAVQDLDDVVFIPYANVFTSSRHQVVHATVNRFDKKAVYLDSVTQDGGDQIAYDFLVIATGTNYAAPARIECAEMDQGKQQLQQIRQQIKQARHVLIVGGGPVGIELAGELKDANLKDQQVTLIHSQSQLGHPSYMPLKVHHKLVHLMTSHGIQVLLDDKVDLPPSSSGTMVVVPSTPLATSHKGADLSSVDLIVMATGNRPSPQWIQASVPDLLQSDNYVKVKPTLQVDHPDFPNLFVLGDIAGLDEAKLAYRAANGHTPVVAANINTLLTNGTHLKEYKKGIDIMLITFGKSNGVTILPWGIVLGGWMSSLIKSKTLFYDRYWKELNQPVPNSLK</sequence>
<keyword evidence="4" id="KW-0560">Oxidoreductase</keyword>
<dbReference type="SUPFAM" id="SSF51905">
    <property type="entry name" value="FAD/NAD(P)-binding domain"/>
    <property type="match status" value="1"/>
</dbReference>
<dbReference type="PANTHER" id="PTHR43735">
    <property type="entry name" value="APOPTOSIS-INDUCING FACTOR 1"/>
    <property type="match status" value="1"/>
</dbReference>
<gene>
    <name evidence="6" type="primary">ABSGL_02453.1 scaffold 3452</name>
</gene>
<organism evidence="6">
    <name type="scientific">Absidia glauca</name>
    <name type="common">Pin mould</name>
    <dbReference type="NCBI Taxonomy" id="4829"/>
    <lineage>
        <taxon>Eukaryota</taxon>
        <taxon>Fungi</taxon>
        <taxon>Fungi incertae sedis</taxon>
        <taxon>Mucoromycota</taxon>
        <taxon>Mucoromycotina</taxon>
        <taxon>Mucoromycetes</taxon>
        <taxon>Mucorales</taxon>
        <taxon>Cunninghamellaceae</taxon>
        <taxon>Absidia</taxon>
    </lineage>
</organism>
<feature type="domain" description="FAD/NAD(P)-binding" evidence="5">
    <location>
        <begin position="3"/>
        <end position="304"/>
    </location>
</feature>
<evidence type="ECO:0000256" key="4">
    <source>
        <dbReference type="ARBA" id="ARBA00023002"/>
    </source>
</evidence>
<evidence type="ECO:0000256" key="3">
    <source>
        <dbReference type="ARBA" id="ARBA00022827"/>
    </source>
</evidence>
<dbReference type="Pfam" id="PF07992">
    <property type="entry name" value="Pyr_redox_2"/>
    <property type="match status" value="1"/>
</dbReference>
<dbReference type="EMBL" id="LT551507">
    <property type="protein sequence ID" value="SAL96995.1"/>
    <property type="molecule type" value="Genomic_DNA"/>
</dbReference>
<evidence type="ECO:0000259" key="5">
    <source>
        <dbReference type="Pfam" id="PF07992"/>
    </source>
</evidence>
<dbReference type="Proteomes" id="UP000078561">
    <property type="component" value="Unassembled WGS sequence"/>
</dbReference>
<dbReference type="GO" id="GO:0005737">
    <property type="term" value="C:cytoplasm"/>
    <property type="evidence" value="ECO:0007669"/>
    <property type="project" value="TreeGrafter"/>
</dbReference>
<dbReference type="STRING" id="4829.A0A163J3T8"/>
<evidence type="ECO:0000256" key="1">
    <source>
        <dbReference type="ARBA" id="ARBA00006442"/>
    </source>
</evidence>
<dbReference type="OrthoDB" id="202203at2759"/>
<dbReference type="AlphaFoldDB" id="A0A163J3T8"/>
<name>A0A163J3T8_ABSGL</name>
<dbReference type="GO" id="GO:0004174">
    <property type="term" value="F:electron-transferring-flavoprotein dehydrogenase activity"/>
    <property type="evidence" value="ECO:0007669"/>
    <property type="project" value="TreeGrafter"/>
</dbReference>
<dbReference type="GO" id="GO:0050660">
    <property type="term" value="F:flavin adenine dinucleotide binding"/>
    <property type="evidence" value="ECO:0007669"/>
    <property type="project" value="TreeGrafter"/>
</dbReference>
<evidence type="ECO:0000313" key="6">
    <source>
        <dbReference type="EMBL" id="SAL96995.1"/>
    </source>
</evidence>
<dbReference type="InterPro" id="IPR023753">
    <property type="entry name" value="FAD/NAD-binding_dom"/>
</dbReference>
<evidence type="ECO:0000313" key="7">
    <source>
        <dbReference type="Proteomes" id="UP000078561"/>
    </source>
</evidence>
<comment type="similarity">
    <text evidence="1">Belongs to the FAD-dependent oxidoreductase family.</text>
</comment>
<dbReference type="PANTHER" id="PTHR43735:SF3">
    <property type="entry name" value="FERROPTOSIS SUPPRESSOR PROTEIN 1"/>
    <property type="match status" value="1"/>
</dbReference>
<keyword evidence="7" id="KW-1185">Reference proteome</keyword>
<reference evidence="6" key="1">
    <citation type="submission" date="2016-04" db="EMBL/GenBank/DDBJ databases">
        <authorList>
            <person name="Evans L.H."/>
            <person name="Alamgir A."/>
            <person name="Owens N."/>
            <person name="Weber N.D."/>
            <person name="Virtaneva K."/>
            <person name="Barbian K."/>
            <person name="Babar A."/>
            <person name="Rosenke K."/>
        </authorList>
    </citation>
    <scope>NUCLEOTIDE SEQUENCE [LARGE SCALE GENOMIC DNA]</scope>
    <source>
        <strain evidence="6">CBS 101.48</strain>
    </source>
</reference>
<accession>A0A163J3T8</accession>
<dbReference type="Gene3D" id="3.50.50.100">
    <property type="match status" value="1"/>
</dbReference>
<dbReference type="OMA" id="VDANFTN"/>
<dbReference type="PRINTS" id="PR00411">
    <property type="entry name" value="PNDRDTASEI"/>
</dbReference>
<keyword evidence="2" id="KW-0285">Flavoprotein</keyword>
<proteinExistence type="inferred from homology"/>
<dbReference type="InterPro" id="IPR036188">
    <property type="entry name" value="FAD/NAD-bd_sf"/>
</dbReference>
<keyword evidence="3" id="KW-0274">FAD</keyword>
<dbReference type="InParanoid" id="A0A163J3T8"/>